<dbReference type="KEGG" id="sdn:Sden_1113"/>
<proteinExistence type="predicted"/>
<dbReference type="RefSeq" id="WP_011495563.1">
    <property type="nucleotide sequence ID" value="NC_007954.1"/>
</dbReference>
<dbReference type="Proteomes" id="UP000001982">
    <property type="component" value="Chromosome"/>
</dbReference>
<dbReference type="EMBL" id="CP000302">
    <property type="protein sequence ID" value="ABE54401.1"/>
    <property type="molecule type" value="Genomic_DNA"/>
</dbReference>
<gene>
    <name evidence="1" type="ordered locus">Sden_1113</name>
</gene>
<protein>
    <recommendedName>
        <fullName evidence="3">Uracil DNA glycosylase superfamily protein</fullName>
    </recommendedName>
</protein>
<dbReference type="HOGENOM" id="CLU_1118342_0_0_6"/>
<evidence type="ECO:0000313" key="2">
    <source>
        <dbReference type="Proteomes" id="UP000001982"/>
    </source>
</evidence>
<reference evidence="1 2" key="1">
    <citation type="submission" date="2006-03" db="EMBL/GenBank/DDBJ databases">
        <title>Complete sequence of Shewanella denitrificans OS217.</title>
        <authorList>
            <consortium name="US DOE Joint Genome Institute"/>
            <person name="Copeland A."/>
            <person name="Lucas S."/>
            <person name="Lapidus A."/>
            <person name="Barry K."/>
            <person name="Detter J.C."/>
            <person name="Glavina del Rio T."/>
            <person name="Hammon N."/>
            <person name="Israni S."/>
            <person name="Dalin E."/>
            <person name="Tice H."/>
            <person name="Pitluck S."/>
            <person name="Brettin T."/>
            <person name="Bruce D."/>
            <person name="Han C."/>
            <person name="Tapia R."/>
            <person name="Gilna P."/>
            <person name="Kiss H."/>
            <person name="Schmutz J."/>
            <person name="Larimer F."/>
            <person name="Land M."/>
            <person name="Hauser L."/>
            <person name="Kyrpides N."/>
            <person name="Lykidis A."/>
            <person name="Richardson P."/>
        </authorList>
    </citation>
    <scope>NUCLEOTIDE SEQUENCE [LARGE SCALE GENOMIC DNA]</scope>
    <source>
        <strain evidence="2">OS217 / ATCC BAA-1090 / DSM 15013</strain>
    </source>
</reference>
<dbReference type="OrthoDB" id="9156542at2"/>
<dbReference type="eggNOG" id="ENOG5032SRC">
    <property type="taxonomic scope" value="Bacteria"/>
</dbReference>
<dbReference type="AlphaFoldDB" id="Q12Q75"/>
<evidence type="ECO:0008006" key="3">
    <source>
        <dbReference type="Google" id="ProtNLM"/>
    </source>
</evidence>
<keyword evidence="2" id="KW-1185">Reference proteome</keyword>
<organism evidence="1 2">
    <name type="scientific">Shewanella denitrificans (strain OS217 / ATCC BAA-1090 / DSM 15013)</name>
    <dbReference type="NCBI Taxonomy" id="318161"/>
    <lineage>
        <taxon>Bacteria</taxon>
        <taxon>Pseudomonadati</taxon>
        <taxon>Pseudomonadota</taxon>
        <taxon>Gammaproteobacteria</taxon>
        <taxon>Alteromonadales</taxon>
        <taxon>Shewanellaceae</taxon>
        <taxon>Shewanella</taxon>
    </lineage>
</organism>
<accession>Q12Q75</accession>
<name>Q12Q75_SHEDO</name>
<evidence type="ECO:0000313" key="1">
    <source>
        <dbReference type="EMBL" id="ABE54401.1"/>
    </source>
</evidence>
<sequence length="250" mass="28928">MIDFYTSLESKLIGFDGGNIRSPLWFSGLEWGSSDEKITANITRPTYSIANFDVPYLSKEWKDETPQFFKWQFDQKIAKLLCRVFDFEGGYKEYMREKYCEADSNEFKVNLFPLPAPQIDKWSAEHIELTKTRIKYHYQTYCAQYRFKLLHALVNEFKPKVIVCFGRGYMEEFKLAFWGEGSPASLTETEFKIGERNIISVLSSNHATKLIVAPFLGRNLTANSDLDEIADIVKNIILSDSMGFQFSTCL</sequence>